<dbReference type="STRING" id="662755.CRES_1055"/>
<dbReference type="Pfam" id="PF01558">
    <property type="entry name" value="POR"/>
    <property type="match status" value="1"/>
</dbReference>
<dbReference type="HOGENOM" id="CLU_009166_1_0_11"/>
<dbReference type="GO" id="GO:0045333">
    <property type="term" value="P:cellular respiration"/>
    <property type="evidence" value="ECO:0007669"/>
    <property type="project" value="UniProtKB-ARBA"/>
</dbReference>
<dbReference type="InterPro" id="IPR019752">
    <property type="entry name" value="Pyrv/ketoisovalerate_OxRed_cat"/>
</dbReference>
<dbReference type="PANTHER" id="PTHR48084:SF3">
    <property type="entry name" value="SUBUNIT OF PYRUVATE:FLAVODOXIN OXIDOREDUCTASE"/>
    <property type="match status" value="1"/>
</dbReference>
<name>F8E2J8_CORRG</name>
<dbReference type="InterPro" id="IPR051457">
    <property type="entry name" value="2-oxoacid:Fd_oxidoreductase"/>
</dbReference>
<evidence type="ECO:0000313" key="5">
    <source>
        <dbReference type="EMBL" id="AEI09411.1"/>
    </source>
</evidence>
<dbReference type="InterPro" id="IPR011766">
    <property type="entry name" value="TPP_enzyme_TPP-bd"/>
</dbReference>
<keyword evidence="6" id="KW-1185">Reference proteome</keyword>
<dbReference type="Pfam" id="PF02775">
    <property type="entry name" value="TPP_enzyme_C"/>
    <property type="match status" value="1"/>
</dbReference>
<evidence type="ECO:0000256" key="1">
    <source>
        <dbReference type="ARBA" id="ARBA00023002"/>
    </source>
</evidence>
<dbReference type="EMBL" id="CP002857">
    <property type="protein sequence ID" value="AEI09411.1"/>
    <property type="molecule type" value="Genomic_DNA"/>
</dbReference>
<organism evidence="5 6">
    <name type="scientific">Corynebacterium resistens (strain DSM 45100 / JCM 12819 / GTC 2026 / SICGH 158)</name>
    <dbReference type="NCBI Taxonomy" id="662755"/>
    <lineage>
        <taxon>Bacteria</taxon>
        <taxon>Bacillati</taxon>
        <taxon>Actinomycetota</taxon>
        <taxon>Actinomycetes</taxon>
        <taxon>Mycobacteriales</taxon>
        <taxon>Corynebacteriaceae</taxon>
        <taxon>Corynebacterium</taxon>
    </lineage>
</organism>
<dbReference type="PANTHER" id="PTHR48084">
    <property type="entry name" value="2-OXOGLUTARATE OXIDOREDUCTASE SUBUNIT KORB-RELATED"/>
    <property type="match status" value="1"/>
</dbReference>
<evidence type="ECO:0000259" key="2">
    <source>
        <dbReference type="Pfam" id="PF01558"/>
    </source>
</evidence>
<keyword evidence="1 5" id="KW-0560">Oxidoreductase</keyword>
<dbReference type="RefSeq" id="WP_013888426.1">
    <property type="nucleotide sequence ID" value="NC_015673.1"/>
</dbReference>
<accession>F8E2J8</accession>
<dbReference type="KEGG" id="crd:CRES_1055"/>
<dbReference type="SUPFAM" id="SSF53323">
    <property type="entry name" value="Pyruvate-ferredoxin oxidoreductase, PFOR, domain III"/>
    <property type="match status" value="1"/>
</dbReference>
<dbReference type="InterPro" id="IPR046667">
    <property type="entry name" value="DUF6537"/>
</dbReference>
<dbReference type="Proteomes" id="UP000000492">
    <property type="component" value="Chromosome"/>
</dbReference>
<dbReference type="EC" id="1.2.7.8" evidence="5"/>
<dbReference type="GO" id="GO:0000287">
    <property type="term" value="F:magnesium ion binding"/>
    <property type="evidence" value="ECO:0007669"/>
    <property type="project" value="UniProtKB-ARBA"/>
</dbReference>
<dbReference type="InterPro" id="IPR029061">
    <property type="entry name" value="THDP-binding"/>
</dbReference>
<dbReference type="Pfam" id="PF20169">
    <property type="entry name" value="DUF6537"/>
    <property type="match status" value="1"/>
</dbReference>
<dbReference type="eggNOG" id="COG1014">
    <property type="taxonomic scope" value="Bacteria"/>
</dbReference>
<dbReference type="Gene3D" id="3.40.50.970">
    <property type="match status" value="2"/>
</dbReference>
<evidence type="ECO:0000259" key="4">
    <source>
        <dbReference type="Pfam" id="PF20169"/>
    </source>
</evidence>
<dbReference type="GO" id="GO:0030976">
    <property type="term" value="F:thiamine pyrophosphate binding"/>
    <property type="evidence" value="ECO:0007669"/>
    <property type="project" value="InterPro"/>
</dbReference>
<evidence type="ECO:0000259" key="3">
    <source>
        <dbReference type="Pfam" id="PF02775"/>
    </source>
</evidence>
<dbReference type="GO" id="GO:0043805">
    <property type="term" value="F:indolepyruvate ferredoxin oxidoreductase activity"/>
    <property type="evidence" value="ECO:0007669"/>
    <property type="project" value="UniProtKB-EC"/>
</dbReference>
<feature type="domain" description="DUF6537" evidence="4">
    <location>
        <begin position="981"/>
        <end position="1188"/>
    </location>
</feature>
<dbReference type="Gene3D" id="3.40.920.10">
    <property type="entry name" value="Pyruvate-ferredoxin oxidoreductase, PFOR, domain III"/>
    <property type="match status" value="1"/>
</dbReference>
<dbReference type="InterPro" id="IPR002869">
    <property type="entry name" value="Pyrv_flavodox_OxRed_cen"/>
</dbReference>
<sequence length="1215" mass="128978">MTSTMPERSALPTSSGSRDVLADKYTASTGTVHLTGIQALVRMIRDRSLADRARGLNTASFVSGYEGSPLGGYDLELARRSAMLEEFNVIHKPAVNEELGATAVSGSQLTGVGSLRRDVDGVVGYWYGKAPGLDRSADALRHANLTGTSGRGGAVAIVGDDPTAKSSTVPSNSSRLLADLGMPTLVPADSSDILSLGNHAAWMSRYSGLWTSLRVTTAVADGSSTVTLDSAPIAPDVANDDHTPDARLLGKRLLDLDATRSGKRLQRALQYARDHALNRFLHVGSADKVGIICAGNSALEVEQELRRLAQGFSDGTPSGIPRHVRVLRLGMTWPLDRAELENFSAGLEHLIVVEELGNFLHETVLTTMYGASVQPQIHHLHNPATGLARELREAGIEIAPPPAGPTRISLPINVANRIPHFCSGCPHNASTRASKDTLVGAGIGCHAMVMLMDTERVGDVIGTAQMGGEGAHWIGMSGFLEEKHLVQNMGDGTFLHSGSLALRAMVAADVNVTLKLLHNGTVAMTGGQDPVGQPDLGGLIDMVKAEGPAKIVVTSDDVRRTRRQLRGHLGDVEVRDRGELSQVQEELAATAGVTVLVHDQFCAAEKRRARNRGKEEQSTTKVVINERICEGCGDCGAKSGCLSVQPVDTQFGRKTRIDQTSCNADFSCLDGDCPAFTTVTVDPDTQRGTERHGGPAGIVDVTSVASAPQGSYDVPTLSLDDLPVPTMPDLQQSPDATWNVRVSGVGGTGVLTLAAVLATAAQLDGRYVRGNDMTGLAQKGGSVISDLRISALPVDMPGAVPTSGADLLFALDGVTGAEDNTLKVCNGGRTTAVVSSSSSPTGRMVTDVTAQRPDGVQLAEAIAQSAHRKVVTDAMEVSQAALGATTFQTMVALGMAVQAGAVPVSVDAIERALTANGKSVLKNIQALRWGRMLIAAPQRVEQLVEKYRSQQDFLTVHARPGTVRRVAAALPALVQDSSIVESIAVNVDELERWGSGADATRYLTALSRMVRVEQRFMGAVGSTAQGASEASGVETFRLTNAFSQGLFKFMAYKDEYEVARLATDPGFANYVAGEFGYEAAETLAYKLHPPVLRALGMERKIALPQRLAGPVLKGLAKMKPLRGTKWDPFGYAEVRQLERELRDEYERTVLTLAEAAGSAAELDSVYQLAVAADDVRGYEDLKLSSGRELLEKLAQSRRSWVAGVNLKDKVATPSL</sequence>
<dbReference type="AlphaFoldDB" id="F8E2J8"/>
<feature type="domain" description="Thiamine pyrophosphate enzyme TPP-binding" evidence="3">
    <location>
        <begin position="442"/>
        <end position="528"/>
    </location>
</feature>
<reference evidence="5 6" key="1">
    <citation type="journal article" date="2012" name="BMC Genomics">
        <title>Complete genome sequence, lifestyle, and multi-drug resistance of the human pathogen Corynebacterium resistens DSM 45100 isolated from blood samples of a leukemia patient.</title>
        <authorList>
            <person name="Schroder J."/>
            <person name="Maus I."/>
            <person name="Meyer K."/>
            <person name="Wordemann S."/>
            <person name="Blom J."/>
            <person name="Jaenicke S."/>
            <person name="Schneider J."/>
            <person name="Trost E."/>
            <person name="Tauch A."/>
        </authorList>
    </citation>
    <scope>NUCLEOTIDE SEQUENCE [LARGE SCALE GENOMIC DNA]</scope>
    <source>
        <strain evidence="6">DSM 45100 / JCM 12819 / CCUG 50093 / GTC 2026 / SICGH 158</strain>
    </source>
</reference>
<gene>
    <name evidence="5" type="ordered locus">CRES_1055</name>
</gene>
<feature type="domain" description="Pyruvate/ketoisovalerate oxidoreductase catalytic" evidence="2">
    <location>
        <begin position="746"/>
        <end position="930"/>
    </location>
</feature>
<proteinExistence type="predicted"/>
<dbReference type="eggNOG" id="COG4231">
    <property type="taxonomic scope" value="Bacteria"/>
</dbReference>
<protein>
    <submittedName>
        <fullName evidence="5">Indolepyruvate ferredoxin oxidoreductase</fullName>
        <ecNumber evidence="5">1.2.7.8</ecNumber>
    </submittedName>
</protein>
<dbReference type="SUPFAM" id="SSF52518">
    <property type="entry name" value="Thiamin diphosphate-binding fold (THDP-binding)"/>
    <property type="match status" value="2"/>
</dbReference>
<evidence type="ECO:0000313" key="6">
    <source>
        <dbReference type="Proteomes" id="UP000000492"/>
    </source>
</evidence>
<dbReference type="CDD" id="cd02008">
    <property type="entry name" value="TPP_IOR_alpha"/>
    <property type="match status" value="1"/>
</dbReference>